<dbReference type="KEGG" id="aagg:ETAA8_49350"/>
<keyword evidence="1" id="KW-0378">Hydrolase</keyword>
<dbReference type="InterPro" id="IPR036412">
    <property type="entry name" value="HAD-like_sf"/>
</dbReference>
<protein>
    <submittedName>
        <fullName evidence="1">Fructose-1-phosphate phosphatase YqaB</fullName>
        <ecNumber evidence="1">3.1.3.-</ecNumber>
    </submittedName>
</protein>
<dbReference type="InterPro" id="IPR051806">
    <property type="entry name" value="HAD-like_SPP"/>
</dbReference>
<name>A0A517YHV4_9BACT</name>
<dbReference type="PANTHER" id="PTHR43481">
    <property type="entry name" value="FRUCTOSE-1-PHOSPHATE PHOSPHATASE"/>
    <property type="match status" value="1"/>
</dbReference>
<dbReference type="SFLD" id="SFLDG01129">
    <property type="entry name" value="C1.5:_HAD__Beta-PGM__Phosphata"/>
    <property type="match status" value="1"/>
</dbReference>
<dbReference type="CDD" id="cd07505">
    <property type="entry name" value="HAD_BPGM-like"/>
    <property type="match status" value="1"/>
</dbReference>
<dbReference type="OrthoDB" id="9797743at2"/>
<dbReference type="RefSeq" id="WP_145094242.1">
    <property type="nucleotide sequence ID" value="NZ_CP036274.1"/>
</dbReference>
<dbReference type="SUPFAM" id="SSF56784">
    <property type="entry name" value="HAD-like"/>
    <property type="match status" value="1"/>
</dbReference>
<dbReference type="PANTHER" id="PTHR43481:SF4">
    <property type="entry name" value="GLYCEROL-1-PHOSPHATE PHOSPHOHYDROLASE 1-RELATED"/>
    <property type="match status" value="1"/>
</dbReference>
<dbReference type="InterPro" id="IPR023214">
    <property type="entry name" value="HAD_sf"/>
</dbReference>
<gene>
    <name evidence="1" type="primary">yqaB</name>
    <name evidence="1" type="ORF">ETAA8_49350</name>
</gene>
<dbReference type="Pfam" id="PF13419">
    <property type="entry name" value="HAD_2"/>
    <property type="match status" value="1"/>
</dbReference>
<dbReference type="Proteomes" id="UP000315017">
    <property type="component" value="Chromosome"/>
</dbReference>
<dbReference type="InterPro" id="IPR041492">
    <property type="entry name" value="HAD_2"/>
</dbReference>
<proteinExistence type="predicted"/>
<dbReference type="GO" id="GO:0050308">
    <property type="term" value="F:sugar-phosphatase activity"/>
    <property type="evidence" value="ECO:0007669"/>
    <property type="project" value="TreeGrafter"/>
</dbReference>
<dbReference type="Gene3D" id="3.40.50.1000">
    <property type="entry name" value="HAD superfamily/HAD-like"/>
    <property type="match status" value="1"/>
</dbReference>
<dbReference type="InterPro" id="IPR006439">
    <property type="entry name" value="HAD-SF_hydro_IA"/>
</dbReference>
<accession>A0A517YHV4</accession>
<dbReference type="Gene3D" id="1.10.150.240">
    <property type="entry name" value="Putative phosphatase, domain 2"/>
    <property type="match status" value="1"/>
</dbReference>
<dbReference type="EMBL" id="CP036274">
    <property type="protein sequence ID" value="QDU29820.1"/>
    <property type="molecule type" value="Genomic_DNA"/>
</dbReference>
<dbReference type="NCBIfam" id="TIGR01509">
    <property type="entry name" value="HAD-SF-IA-v3"/>
    <property type="match status" value="1"/>
</dbReference>
<dbReference type="AlphaFoldDB" id="A0A517YHV4"/>
<evidence type="ECO:0000313" key="1">
    <source>
        <dbReference type="EMBL" id="QDU29820.1"/>
    </source>
</evidence>
<evidence type="ECO:0000313" key="2">
    <source>
        <dbReference type="Proteomes" id="UP000315017"/>
    </source>
</evidence>
<organism evidence="1 2">
    <name type="scientific">Anatilimnocola aggregata</name>
    <dbReference type="NCBI Taxonomy" id="2528021"/>
    <lineage>
        <taxon>Bacteria</taxon>
        <taxon>Pseudomonadati</taxon>
        <taxon>Planctomycetota</taxon>
        <taxon>Planctomycetia</taxon>
        <taxon>Pirellulales</taxon>
        <taxon>Pirellulaceae</taxon>
        <taxon>Anatilimnocola</taxon>
    </lineage>
</organism>
<sequence>MLQALIFDCDGTLTDSMPIHYRSWRATMQLHGIDFAEDRFYALGGVPSQKIIEMLAEECHLTLDAAAVADQKEQAFLQLLSELKPISSVLEEARLHRGKLKMAVASGGIRPVILAQLEHTGCADWFDTIVTAEDTTRHKPEPDVFLEAARRMNVAPEFCRVYEDSDLGIEAARRAGMEWVDVRAWQR</sequence>
<dbReference type="EC" id="3.1.3.-" evidence="1"/>
<dbReference type="InterPro" id="IPR023198">
    <property type="entry name" value="PGP-like_dom2"/>
</dbReference>
<keyword evidence="2" id="KW-1185">Reference proteome</keyword>
<reference evidence="1 2" key="1">
    <citation type="submission" date="2019-02" db="EMBL/GenBank/DDBJ databases">
        <title>Deep-cultivation of Planctomycetes and their phenomic and genomic characterization uncovers novel biology.</title>
        <authorList>
            <person name="Wiegand S."/>
            <person name="Jogler M."/>
            <person name="Boedeker C."/>
            <person name="Pinto D."/>
            <person name="Vollmers J."/>
            <person name="Rivas-Marin E."/>
            <person name="Kohn T."/>
            <person name="Peeters S.H."/>
            <person name="Heuer A."/>
            <person name="Rast P."/>
            <person name="Oberbeckmann S."/>
            <person name="Bunk B."/>
            <person name="Jeske O."/>
            <person name="Meyerdierks A."/>
            <person name="Storesund J.E."/>
            <person name="Kallscheuer N."/>
            <person name="Luecker S."/>
            <person name="Lage O.M."/>
            <person name="Pohl T."/>
            <person name="Merkel B.J."/>
            <person name="Hornburger P."/>
            <person name="Mueller R.-W."/>
            <person name="Bruemmer F."/>
            <person name="Labrenz M."/>
            <person name="Spormann A.M."/>
            <person name="Op den Camp H."/>
            <person name="Overmann J."/>
            <person name="Amann R."/>
            <person name="Jetten M.S.M."/>
            <person name="Mascher T."/>
            <person name="Medema M.H."/>
            <person name="Devos D.P."/>
            <person name="Kaster A.-K."/>
            <person name="Ovreas L."/>
            <person name="Rohde M."/>
            <person name="Galperin M.Y."/>
            <person name="Jogler C."/>
        </authorList>
    </citation>
    <scope>NUCLEOTIDE SEQUENCE [LARGE SCALE GENOMIC DNA]</scope>
    <source>
        <strain evidence="1 2">ETA_A8</strain>
    </source>
</reference>
<dbReference type="PRINTS" id="PR00413">
    <property type="entry name" value="HADHALOGNASE"/>
</dbReference>
<dbReference type="SFLD" id="SFLDS00003">
    <property type="entry name" value="Haloacid_Dehalogenase"/>
    <property type="match status" value="1"/>
</dbReference>